<dbReference type="RefSeq" id="XP_001301727.1">
    <property type="nucleotide sequence ID" value="XM_001301726.1"/>
</dbReference>
<organism evidence="4 5">
    <name type="scientific">Trichomonas vaginalis (strain ATCC PRA-98 / G3)</name>
    <dbReference type="NCBI Taxonomy" id="412133"/>
    <lineage>
        <taxon>Eukaryota</taxon>
        <taxon>Metamonada</taxon>
        <taxon>Parabasalia</taxon>
        <taxon>Trichomonadida</taxon>
        <taxon>Trichomonadidae</taxon>
        <taxon>Trichomonas</taxon>
    </lineage>
</organism>
<dbReference type="eggNOG" id="KOG0553">
    <property type="taxonomic scope" value="Eukaryota"/>
</dbReference>
<accession>A2G222</accession>
<dbReference type="EMBL" id="DS114264">
    <property type="protein sequence ID" value="EAX88797.1"/>
    <property type="molecule type" value="Genomic_DNA"/>
</dbReference>
<dbReference type="SUPFAM" id="SSF48452">
    <property type="entry name" value="TPR-like"/>
    <property type="match status" value="1"/>
</dbReference>
<dbReference type="GO" id="GO:0072380">
    <property type="term" value="C:TRC complex"/>
    <property type="evidence" value="ECO:0000318"/>
    <property type="project" value="GO_Central"/>
</dbReference>
<evidence type="ECO:0000256" key="1">
    <source>
        <dbReference type="ARBA" id="ARBA00022737"/>
    </source>
</evidence>
<dbReference type="SMART" id="SM00028">
    <property type="entry name" value="TPR"/>
    <property type="match status" value="3"/>
</dbReference>
<dbReference type="OMA" id="CTKSINC"/>
<proteinExistence type="predicted"/>
<sequence length="298" mass="34343">MNSQFSHPVMEWVDSNLIHEIALEDQKTESSVQQITEILKNPSSVTPRTLSEQQKSSIMTMMNTMCQQATKVLEETSEETENSLKHSPTDEELFNMEKFPPPLTLKFRKSHDELIENEKFNQNRVEKLKQKTTTINKTESEEIKAQGNVIYKSGDFGGAIAKYNSAIFHNPLNHINHSNRASAYLATEHPSMAISDCQWTLELNSDFVKAYVRMGKAYMDSGKIFKALDYYDIAINKDPQYEEALLAREEAIDEMNRMTPNNTDNILARRFFGVEYEIPDYDKKLLQNLIDFSILSYN</sequence>
<dbReference type="VEuPathDB" id="TrichDB:TVAG_436240"/>
<evidence type="ECO:0000313" key="5">
    <source>
        <dbReference type="Proteomes" id="UP000001542"/>
    </source>
</evidence>
<dbReference type="InterPro" id="IPR047150">
    <property type="entry name" value="SGT"/>
</dbReference>
<dbReference type="InterPro" id="IPR019734">
    <property type="entry name" value="TPR_rpt"/>
</dbReference>
<dbReference type="PANTHER" id="PTHR45831:SF5">
    <property type="entry name" value="STI1 DOMAIN-CONTAINING PROTEIN"/>
    <property type="match status" value="1"/>
</dbReference>
<dbReference type="AlphaFoldDB" id="A2G222"/>
<dbReference type="SMR" id="A2G222"/>
<dbReference type="InParanoid" id="A2G222"/>
<dbReference type="Gene3D" id="1.25.40.10">
    <property type="entry name" value="Tetratricopeptide repeat domain"/>
    <property type="match status" value="1"/>
</dbReference>
<reference evidence="4" key="2">
    <citation type="journal article" date="2007" name="Science">
        <title>Draft genome sequence of the sexually transmitted pathogen Trichomonas vaginalis.</title>
        <authorList>
            <person name="Carlton J.M."/>
            <person name="Hirt R.P."/>
            <person name="Silva J.C."/>
            <person name="Delcher A.L."/>
            <person name="Schatz M."/>
            <person name="Zhao Q."/>
            <person name="Wortman J.R."/>
            <person name="Bidwell S.L."/>
            <person name="Alsmark U.C.M."/>
            <person name="Besteiro S."/>
            <person name="Sicheritz-Ponten T."/>
            <person name="Noel C.J."/>
            <person name="Dacks J.B."/>
            <person name="Foster P.G."/>
            <person name="Simillion C."/>
            <person name="Van de Peer Y."/>
            <person name="Miranda-Saavedra D."/>
            <person name="Barton G.J."/>
            <person name="Westrop G.D."/>
            <person name="Mueller S."/>
            <person name="Dessi D."/>
            <person name="Fiori P.L."/>
            <person name="Ren Q."/>
            <person name="Paulsen I."/>
            <person name="Zhang H."/>
            <person name="Bastida-Corcuera F.D."/>
            <person name="Simoes-Barbosa A."/>
            <person name="Brown M.T."/>
            <person name="Hayes R.D."/>
            <person name="Mukherjee M."/>
            <person name="Okumura C.Y."/>
            <person name="Schneider R."/>
            <person name="Smith A.J."/>
            <person name="Vanacova S."/>
            <person name="Villalvazo M."/>
            <person name="Haas B.J."/>
            <person name="Pertea M."/>
            <person name="Feldblyum T.V."/>
            <person name="Utterback T.R."/>
            <person name="Shu C.L."/>
            <person name="Osoegawa K."/>
            <person name="de Jong P.J."/>
            <person name="Hrdy I."/>
            <person name="Horvathova L."/>
            <person name="Zubacova Z."/>
            <person name="Dolezal P."/>
            <person name="Malik S.B."/>
            <person name="Logsdon J.M. Jr."/>
            <person name="Henze K."/>
            <person name="Gupta A."/>
            <person name="Wang C.C."/>
            <person name="Dunne R.L."/>
            <person name="Upcroft J.A."/>
            <person name="Upcroft P."/>
            <person name="White O."/>
            <person name="Salzberg S.L."/>
            <person name="Tang P."/>
            <person name="Chiu C.-H."/>
            <person name="Lee Y.-S."/>
            <person name="Embley T.M."/>
            <person name="Coombs G.H."/>
            <person name="Mottram J.C."/>
            <person name="Tachezy J."/>
            <person name="Fraser-Liggett C.M."/>
            <person name="Johnson P.J."/>
        </authorList>
    </citation>
    <scope>NUCLEOTIDE SEQUENCE [LARGE SCALE GENOMIC DNA]</scope>
    <source>
        <strain evidence="4">G3</strain>
    </source>
</reference>
<keyword evidence="5" id="KW-1185">Reference proteome</keyword>
<dbReference type="VEuPathDB" id="TrichDB:TVAGG3_0332700"/>
<dbReference type="Proteomes" id="UP000001542">
    <property type="component" value="Unassembled WGS sequence"/>
</dbReference>
<dbReference type="FunFam" id="1.25.40.10:FF:001593">
    <property type="entry name" value="TPR Domain containing protein"/>
    <property type="match status" value="1"/>
</dbReference>
<dbReference type="PANTHER" id="PTHR45831">
    <property type="entry name" value="LD24721P"/>
    <property type="match status" value="1"/>
</dbReference>
<dbReference type="GO" id="GO:0016020">
    <property type="term" value="C:membrane"/>
    <property type="evidence" value="ECO:0000318"/>
    <property type="project" value="GO_Central"/>
</dbReference>
<dbReference type="InterPro" id="IPR011990">
    <property type="entry name" value="TPR-like_helical_dom_sf"/>
</dbReference>
<dbReference type="STRING" id="5722.A2G222"/>
<evidence type="ECO:0000313" key="4">
    <source>
        <dbReference type="EMBL" id="EAX88797.1"/>
    </source>
</evidence>
<feature type="repeat" description="TPR" evidence="3">
    <location>
        <begin position="208"/>
        <end position="241"/>
    </location>
</feature>
<dbReference type="GO" id="GO:0006620">
    <property type="term" value="P:post-translational protein targeting to endoplasmic reticulum membrane"/>
    <property type="evidence" value="ECO:0000318"/>
    <property type="project" value="GO_Central"/>
</dbReference>
<keyword evidence="1" id="KW-0677">Repeat</keyword>
<dbReference type="GO" id="GO:0060090">
    <property type="term" value="F:molecular adaptor activity"/>
    <property type="evidence" value="ECO:0000318"/>
    <property type="project" value="GO_Central"/>
</dbReference>
<evidence type="ECO:0000256" key="3">
    <source>
        <dbReference type="PROSITE-ProRule" id="PRU00339"/>
    </source>
</evidence>
<evidence type="ECO:0000256" key="2">
    <source>
        <dbReference type="ARBA" id="ARBA00022803"/>
    </source>
</evidence>
<name>A2G222_TRIV3</name>
<dbReference type="OrthoDB" id="2335338at2759"/>
<reference evidence="4" key="1">
    <citation type="submission" date="2006-10" db="EMBL/GenBank/DDBJ databases">
        <authorList>
            <person name="Amadeo P."/>
            <person name="Zhao Q."/>
            <person name="Wortman J."/>
            <person name="Fraser-Liggett C."/>
            <person name="Carlton J."/>
        </authorList>
    </citation>
    <scope>NUCLEOTIDE SEQUENCE</scope>
    <source>
        <strain evidence="4">G3</strain>
    </source>
</reference>
<dbReference type="PROSITE" id="PS50005">
    <property type="entry name" value="TPR"/>
    <property type="match status" value="1"/>
</dbReference>
<dbReference type="KEGG" id="tva:4746459"/>
<dbReference type="PROSITE" id="PS50293">
    <property type="entry name" value="TPR_REGION"/>
    <property type="match status" value="1"/>
</dbReference>
<protein>
    <submittedName>
        <fullName evidence="4">TPR Domain containing protein</fullName>
    </submittedName>
</protein>
<keyword evidence="2 3" id="KW-0802">TPR repeat</keyword>
<gene>
    <name evidence="4" type="ORF">TVAG_436240</name>
</gene>